<proteinExistence type="predicted"/>
<dbReference type="EMBL" id="LAZP02000009">
    <property type="protein sequence ID" value="PFH63085.1"/>
    <property type="molecule type" value="Genomic_DNA"/>
</dbReference>
<sequence length="94" mass="10723">MKSFSLCTPRRLAQRVELRFHQGLASPGQPYPWGAVVNSCQLATQPIYVHLQLHPSSSPSPCLEVYVRRNRRHNSHFRHSSTTTSDILLDQSHC</sequence>
<gene>
    <name evidence="1" type="ORF">XA68_18222</name>
</gene>
<protein>
    <submittedName>
        <fullName evidence="1">Uncharacterized protein</fullName>
    </submittedName>
</protein>
<accession>A0A2A9PNK0</accession>
<dbReference type="Proteomes" id="UP000037136">
    <property type="component" value="Unassembled WGS sequence"/>
</dbReference>
<keyword evidence="2" id="KW-1185">Reference proteome</keyword>
<evidence type="ECO:0000313" key="1">
    <source>
        <dbReference type="EMBL" id="PFH63085.1"/>
    </source>
</evidence>
<name>A0A2A9PNK0_OPHUN</name>
<comment type="caution">
    <text evidence="1">The sequence shown here is derived from an EMBL/GenBank/DDBJ whole genome shotgun (WGS) entry which is preliminary data.</text>
</comment>
<reference evidence="1 2" key="1">
    <citation type="journal article" date="2015" name="BMC Genomics">
        <title>Gene expression during zombie ant biting behavior reflects the complexity underlying fungal parasitic behavioral manipulation.</title>
        <authorList>
            <person name="de Bekker C."/>
            <person name="Ohm R.A."/>
            <person name="Loreto R.G."/>
            <person name="Sebastian A."/>
            <person name="Albert I."/>
            <person name="Merrow M."/>
            <person name="Brachmann A."/>
            <person name="Hughes D.P."/>
        </authorList>
    </citation>
    <scope>NUCLEOTIDE SEQUENCE [LARGE SCALE GENOMIC DNA]</scope>
    <source>
        <strain evidence="1 2">SC16a</strain>
    </source>
</reference>
<dbReference type="AlphaFoldDB" id="A0A2A9PNK0"/>
<evidence type="ECO:0000313" key="2">
    <source>
        <dbReference type="Proteomes" id="UP000037136"/>
    </source>
</evidence>
<reference evidence="1 2" key="2">
    <citation type="journal article" date="2017" name="Sci. Rep.">
        <title>Ant-infecting Ophiocordyceps genomes reveal a high diversity of potential behavioral manipulation genes and a possible major role for enterotoxins.</title>
        <authorList>
            <person name="de Bekker C."/>
            <person name="Ohm R.A."/>
            <person name="Evans H.C."/>
            <person name="Brachmann A."/>
            <person name="Hughes D.P."/>
        </authorList>
    </citation>
    <scope>NUCLEOTIDE SEQUENCE [LARGE SCALE GENOMIC DNA]</scope>
    <source>
        <strain evidence="1 2">SC16a</strain>
    </source>
</reference>
<organism evidence="1 2">
    <name type="scientific">Ophiocordyceps unilateralis</name>
    <name type="common">Zombie-ant fungus</name>
    <name type="synonym">Torrubia unilateralis</name>
    <dbReference type="NCBI Taxonomy" id="268505"/>
    <lineage>
        <taxon>Eukaryota</taxon>
        <taxon>Fungi</taxon>
        <taxon>Dikarya</taxon>
        <taxon>Ascomycota</taxon>
        <taxon>Pezizomycotina</taxon>
        <taxon>Sordariomycetes</taxon>
        <taxon>Hypocreomycetidae</taxon>
        <taxon>Hypocreales</taxon>
        <taxon>Ophiocordycipitaceae</taxon>
        <taxon>Ophiocordyceps</taxon>
    </lineage>
</organism>